<dbReference type="GO" id="GO:0005886">
    <property type="term" value="C:plasma membrane"/>
    <property type="evidence" value="ECO:0007669"/>
    <property type="project" value="UniProtKB-SubCell"/>
</dbReference>
<proteinExistence type="predicted"/>
<evidence type="ECO:0000256" key="1">
    <source>
        <dbReference type="ARBA" id="ARBA00004651"/>
    </source>
</evidence>
<comment type="subcellular location">
    <subcellularLocation>
        <location evidence="1">Cell membrane</location>
        <topology evidence="1">Multi-pass membrane protein</topology>
    </subcellularLocation>
</comment>
<keyword evidence="5 6" id="KW-0472">Membrane</keyword>
<feature type="transmembrane region" description="Helical" evidence="6">
    <location>
        <begin position="278"/>
        <end position="299"/>
    </location>
</feature>
<feature type="transmembrane region" description="Helical" evidence="6">
    <location>
        <begin position="315"/>
        <end position="337"/>
    </location>
</feature>
<feature type="domain" description="Copper resistance protein D" evidence="7">
    <location>
        <begin position="240"/>
        <end position="336"/>
    </location>
</feature>
<evidence type="ECO:0000256" key="2">
    <source>
        <dbReference type="ARBA" id="ARBA00022475"/>
    </source>
</evidence>
<evidence type="ECO:0000256" key="5">
    <source>
        <dbReference type="ARBA" id="ARBA00023136"/>
    </source>
</evidence>
<reference evidence="9" key="1">
    <citation type="submission" date="2016-10" db="EMBL/GenBank/DDBJ databases">
        <authorList>
            <person name="Varghese N."/>
            <person name="Submissions S."/>
        </authorList>
    </citation>
    <scope>NUCLEOTIDE SEQUENCE [LARGE SCALE GENOMIC DNA]</scope>
    <source>
        <strain evidence="9">DSM 43161</strain>
    </source>
</reference>
<name>A0A1I5IJA3_9ACTN</name>
<feature type="transmembrane region" description="Helical" evidence="6">
    <location>
        <begin position="248"/>
        <end position="266"/>
    </location>
</feature>
<sequence>MTEHPVTEVRTAAAPSLRRRRLLAAAAAVLALAACGVTMWAGGATDVVPLPGIPVPSPEVTWLVPGLRLLADLAAVVAVGGLLGAAVLAPGDHLLSAAGYRWMRLAGWAAATWGLAALAALPVQLADFLGTPVSGVSPRGVASFVVDVAQGRVLVLVAVLAAVVAVAARTVLTSTGARALLVVALLATLPPAFTSHSAEESDHDLAVTGVALHVLGVVLWAGGLVALLLARQLAGPERATAVQRFSRLALPMALVVAVSGVLTTLTRLTAPGQLLQTGYGIVLLAKTAALLALVALGWWHRRTTLPALEDRPAAFLRLAGVEVLVFAATIGLAAGLARTPLPADTGSDTVAAAADAAVGAGPDAASAPVTDASSLSDI</sequence>
<organism evidence="8 9">
    <name type="scientific">Geodermatophilus obscurus</name>
    <dbReference type="NCBI Taxonomy" id="1861"/>
    <lineage>
        <taxon>Bacteria</taxon>
        <taxon>Bacillati</taxon>
        <taxon>Actinomycetota</taxon>
        <taxon>Actinomycetes</taxon>
        <taxon>Geodermatophilales</taxon>
        <taxon>Geodermatophilaceae</taxon>
        <taxon>Geodermatophilus</taxon>
    </lineage>
</organism>
<keyword evidence="4 6" id="KW-1133">Transmembrane helix</keyword>
<dbReference type="InterPro" id="IPR008457">
    <property type="entry name" value="Cu-R_CopD_dom"/>
</dbReference>
<evidence type="ECO:0000256" key="6">
    <source>
        <dbReference type="SAM" id="Phobius"/>
    </source>
</evidence>
<keyword evidence="3 6" id="KW-0812">Transmembrane</keyword>
<dbReference type="GO" id="GO:0006825">
    <property type="term" value="P:copper ion transport"/>
    <property type="evidence" value="ECO:0007669"/>
    <property type="project" value="InterPro"/>
</dbReference>
<dbReference type="Proteomes" id="UP000183642">
    <property type="component" value="Unassembled WGS sequence"/>
</dbReference>
<protein>
    <submittedName>
        <fullName evidence="8">Putative copper resistance protein D</fullName>
    </submittedName>
</protein>
<evidence type="ECO:0000256" key="4">
    <source>
        <dbReference type="ARBA" id="ARBA00022989"/>
    </source>
</evidence>
<dbReference type="AlphaFoldDB" id="A0A1I5IJA3"/>
<feature type="transmembrane region" description="Helical" evidence="6">
    <location>
        <begin position="175"/>
        <end position="193"/>
    </location>
</feature>
<dbReference type="InterPro" id="IPR032694">
    <property type="entry name" value="CopC/D"/>
</dbReference>
<feature type="transmembrane region" description="Helical" evidence="6">
    <location>
        <begin position="102"/>
        <end position="121"/>
    </location>
</feature>
<feature type="transmembrane region" description="Helical" evidence="6">
    <location>
        <begin position="62"/>
        <end position="90"/>
    </location>
</feature>
<dbReference type="Pfam" id="PF05425">
    <property type="entry name" value="CopD"/>
    <property type="match status" value="1"/>
</dbReference>
<evidence type="ECO:0000313" key="8">
    <source>
        <dbReference type="EMBL" id="SFO60512.1"/>
    </source>
</evidence>
<evidence type="ECO:0000259" key="7">
    <source>
        <dbReference type="Pfam" id="PF05425"/>
    </source>
</evidence>
<gene>
    <name evidence="8" type="ORF">SAMN05660359_04646</name>
</gene>
<feature type="transmembrane region" description="Helical" evidence="6">
    <location>
        <begin position="22"/>
        <end position="42"/>
    </location>
</feature>
<accession>A0A1I5IJA3</accession>
<dbReference type="PROSITE" id="PS51318">
    <property type="entry name" value="TAT"/>
    <property type="match status" value="1"/>
</dbReference>
<keyword evidence="9" id="KW-1185">Reference proteome</keyword>
<dbReference type="EMBL" id="FOWE01000015">
    <property type="protein sequence ID" value="SFO60512.1"/>
    <property type="molecule type" value="Genomic_DNA"/>
</dbReference>
<evidence type="ECO:0000313" key="9">
    <source>
        <dbReference type="Proteomes" id="UP000183642"/>
    </source>
</evidence>
<feature type="transmembrane region" description="Helical" evidence="6">
    <location>
        <begin position="141"/>
        <end position="168"/>
    </location>
</feature>
<evidence type="ECO:0000256" key="3">
    <source>
        <dbReference type="ARBA" id="ARBA00022692"/>
    </source>
</evidence>
<dbReference type="PANTHER" id="PTHR34820">
    <property type="entry name" value="INNER MEMBRANE PROTEIN YEBZ"/>
    <property type="match status" value="1"/>
</dbReference>
<dbReference type="InterPro" id="IPR006311">
    <property type="entry name" value="TAT_signal"/>
</dbReference>
<keyword evidence="2" id="KW-1003">Cell membrane</keyword>
<feature type="transmembrane region" description="Helical" evidence="6">
    <location>
        <begin position="205"/>
        <end position="228"/>
    </location>
</feature>
<dbReference type="PANTHER" id="PTHR34820:SF4">
    <property type="entry name" value="INNER MEMBRANE PROTEIN YEBZ"/>
    <property type="match status" value="1"/>
</dbReference>